<protein>
    <submittedName>
        <fullName evidence="2">Uncharacterized protein</fullName>
    </submittedName>
</protein>
<evidence type="ECO:0000313" key="3">
    <source>
        <dbReference type="Proteomes" id="UP000799770"/>
    </source>
</evidence>
<dbReference type="EMBL" id="ML977326">
    <property type="protein sequence ID" value="KAF2114125.1"/>
    <property type="molecule type" value="Genomic_DNA"/>
</dbReference>
<name>A0A6A5Z413_9PLEO</name>
<evidence type="ECO:0000313" key="2">
    <source>
        <dbReference type="EMBL" id="KAF2114125.1"/>
    </source>
</evidence>
<dbReference type="AlphaFoldDB" id="A0A6A5Z413"/>
<gene>
    <name evidence="2" type="ORF">BDV96DRAFT_661393</name>
</gene>
<proteinExistence type="predicted"/>
<reference evidence="2" key="1">
    <citation type="journal article" date="2020" name="Stud. Mycol.">
        <title>101 Dothideomycetes genomes: a test case for predicting lifestyles and emergence of pathogens.</title>
        <authorList>
            <person name="Haridas S."/>
            <person name="Albert R."/>
            <person name="Binder M."/>
            <person name="Bloem J."/>
            <person name="Labutti K."/>
            <person name="Salamov A."/>
            <person name="Andreopoulos B."/>
            <person name="Baker S."/>
            <person name="Barry K."/>
            <person name="Bills G."/>
            <person name="Bluhm B."/>
            <person name="Cannon C."/>
            <person name="Castanera R."/>
            <person name="Culley D."/>
            <person name="Daum C."/>
            <person name="Ezra D."/>
            <person name="Gonzalez J."/>
            <person name="Henrissat B."/>
            <person name="Kuo A."/>
            <person name="Liang C."/>
            <person name="Lipzen A."/>
            <person name="Lutzoni F."/>
            <person name="Magnuson J."/>
            <person name="Mondo S."/>
            <person name="Nolan M."/>
            <person name="Ohm R."/>
            <person name="Pangilinan J."/>
            <person name="Park H.-J."/>
            <person name="Ramirez L."/>
            <person name="Alfaro M."/>
            <person name="Sun H."/>
            <person name="Tritt A."/>
            <person name="Yoshinaga Y."/>
            <person name="Zwiers L.-H."/>
            <person name="Turgeon B."/>
            <person name="Goodwin S."/>
            <person name="Spatafora J."/>
            <person name="Crous P."/>
            <person name="Grigoriev I."/>
        </authorList>
    </citation>
    <scope>NUCLEOTIDE SEQUENCE</scope>
    <source>
        <strain evidence="2">CBS 627.86</strain>
    </source>
</reference>
<sequence length="172" mass="18879">MVSPVDCSKHLGSRKICKACATFGWTSVVRGGQTLLYFESHGVLLRIQSGQLGTRTCIVGQSVFRATTMQSCRCHRRHKDTRGQHGILVHGASPALWMRKTSKGGGRVGGRGTREPCETADAAYRLFLSTSISKLGGAEMAGADLVVRATQEMRHDHSSRRGLVGRQHRQYR</sequence>
<dbReference type="Proteomes" id="UP000799770">
    <property type="component" value="Unassembled WGS sequence"/>
</dbReference>
<evidence type="ECO:0000256" key="1">
    <source>
        <dbReference type="SAM" id="MobiDB-lite"/>
    </source>
</evidence>
<organism evidence="2 3">
    <name type="scientific">Lophiotrema nucula</name>
    <dbReference type="NCBI Taxonomy" id="690887"/>
    <lineage>
        <taxon>Eukaryota</taxon>
        <taxon>Fungi</taxon>
        <taxon>Dikarya</taxon>
        <taxon>Ascomycota</taxon>
        <taxon>Pezizomycotina</taxon>
        <taxon>Dothideomycetes</taxon>
        <taxon>Pleosporomycetidae</taxon>
        <taxon>Pleosporales</taxon>
        <taxon>Lophiotremataceae</taxon>
        <taxon>Lophiotrema</taxon>
    </lineage>
</organism>
<accession>A0A6A5Z413</accession>
<feature type="region of interest" description="Disordered" evidence="1">
    <location>
        <begin position="151"/>
        <end position="172"/>
    </location>
</feature>
<keyword evidence="3" id="KW-1185">Reference proteome</keyword>